<name>A0A938YMM7_9ARCH</name>
<gene>
    <name evidence="1" type="ORF">JW744_00770</name>
</gene>
<dbReference type="EMBL" id="JAFGDB010000014">
    <property type="protein sequence ID" value="MBN2066983.1"/>
    <property type="molecule type" value="Genomic_DNA"/>
</dbReference>
<evidence type="ECO:0000313" key="1">
    <source>
        <dbReference type="EMBL" id="MBN2066983.1"/>
    </source>
</evidence>
<dbReference type="AlphaFoldDB" id="A0A938YMM7"/>
<evidence type="ECO:0000313" key="2">
    <source>
        <dbReference type="Proteomes" id="UP000809243"/>
    </source>
</evidence>
<sequence>MAKPRRGKPLVGHNGVAPVNNVLVASQKKPVSPMVLVRGRIRDDFRRRAVKAALDWKRPGNFVGFETPLVREHAFAKAPGKTIRGISRRKWPNKVRSASLSRSDKFIMHTHVGSPKADVGVGDFFRYVRGLRKAGKLTKVIEFVDTGWAEVNFATRLEMDVETAGKQLSRQELAEHAKRAARRAAKEIVPAGRVLIAPTKKFQGLGEQKYLELCHYLKQAAAEERRIAKTMSINEERPKILAELRTKARRHITSKYGKIFAFKYVAMPGYTYDKKQGKFVVSKR</sequence>
<proteinExistence type="predicted"/>
<protein>
    <submittedName>
        <fullName evidence="1">Uncharacterized protein</fullName>
    </submittedName>
</protein>
<reference evidence="1" key="1">
    <citation type="submission" date="2021-01" db="EMBL/GenBank/DDBJ databases">
        <title>Active Sulfur Cycling in an Early Earth Analoge.</title>
        <authorList>
            <person name="Hahn C.R."/>
            <person name="Youssef N.H."/>
            <person name="Elshahed M."/>
        </authorList>
    </citation>
    <scope>NUCLEOTIDE SEQUENCE</scope>
    <source>
        <strain evidence="1">Zod_Metabat.1151</strain>
    </source>
</reference>
<organism evidence="1 2">
    <name type="scientific">Candidatus Iainarchaeum sp</name>
    <dbReference type="NCBI Taxonomy" id="3101447"/>
    <lineage>
        <taxon>Archaea</taxon>
        <taxon>Candidatus Iainarchaeota</taxon>
        <taxon>Candidatus Iainarchaeia</taxon>
        <taxon>Candidatus Iainarchaeales</taxon>
        <taxon>Candidatus Iainarchaeaceae</taxon>
        <taxon>Candidatus Iainarchaeum</taxon>
    </lineage>
</organism>
<dbReference type="Proteomes" id="UP000809243">
    <property type="component" value="Unassembled WGS sequence"/>
</dbReference>
<comment type="caution">
    <text evidence="1">The sequence shown here is derived from an EMBL/GenBank/DDBJ whole genome shotgun (WGS) entry which is preliminary data.</text>
</comment>
<accession>A0A938YMM7</accession>